<dbReference type="Proteomes" id="UP000011885">
    <property type="component" value="Unassembled WGS sequence"/>
</dbReference>
<proteinExistence type="predicted"/>
<dbReference type="EMBL" id="ANOH01000278">
    <property type="protein sequence ID" value="EMI54422.1"/>
    <property type="molecule type" value="Genomic_DNA"/>
</dbReference>
<gene>
    <name evidence="1" type="ORF">RSSM_04133</name>
</gene>
<protein>
    <submittedName>
        <fullName evidence="1">Uncharacterized protein</fullName>
    </submittedName>
</protein>
<name>M5TYX6_9BACT</name>
<evidence type="ECO:0000313" key="2">
    <source>
        <dbReference type="Proteomes" id="UP000011885"/>
    </source>
</evidence>
<dbReference type="PATRIC" id="fig|1263870.3.peg.4378"/>
<organism evidence="1 2">
    <name type="scientific">Rhodopirellula sallentina SM41</name>
    <dbReference type="NCBI Taxonomy" id="1263870"/>
    <lineage>
        <taxon>Bacteria</taxon>
        <taxon>Pseudomonadati</taxon>
        <taxon>Planctomycetota</taxon>
        <taxon>Planctomycetia</taxon>
        <taxon>Pirellulales</taxon>
        <taxon>Pirellulaceae</taxon>
        <taxon>Rhodopirellula</taxon>
    </lineage>
</organism>
<dbReference type="AlphaFoldDB" id="M5TYX6"/>
<comment type="caution">
    <text evidence="1">The sequence shown here is derived from an EMBL/GenBank/DDBJ whole genome shotgun (WGS) entry which is preliminary data.</text>
</comment>
<reference evidence="1 2" key="1">
    <citation type="journal article" date="2013" name="Mar. Genomics">
        <title>Expression of sulfatases in Rhodopirellula baltica and the diversity of sulfatases in the genus Rhodopirellula.</title>
        <authorList>
            <person name="Wegner C.E."/>
            <person name="Richter-Heitmann T."/>
            <person name="Klindworth A."/>
            <person name="Klockow C."/>
            <person name="Richter M."/>
            <person name="Achstetter T."/>
            <person name="Glockner F.O."/>
            <person name="Harder J."/>
        </authorList>
    </citation>
    <scope>NUCLEOTIDE SEQUENCE [LARGE SCALE GENOMIC DNA]</scope>
    <source>
        <strain evidence="1 2">SM41</strain>
    </source>
</reference>
<sequence length="49" mass="5296">MAKRRGGVGNAADGYRCGLGAQRLGDATVWEWGVEVPKKHAPMQNTVQK</sequence>
<keyword evidence="2" id="KW-1185">Reference proteome</keyword>
<accession>M5TYX6</accession>
<evidence type="ECO:0000313" key="1">
    <source>
        <dbReference type="EMBL" id="EMI54422.1"/>
    </source>
</evidence>